<name>A0A9X3N9F7_9ACTN</name>
<dbReference type="InterPro" id="IPR002655">
    <property type="entry name" value="Acyl-CoA_oxidase_C"/>
</dbReference>
<feature type="domain" description="Acyl-CoA dehydrogenase/oxidase N-terminal" evidence="13">
    <location>
        <begin position="19"/>
        <end position="125"/>
    </location>
</feature>
<comment type="caution">
    <text evidence="15">The sequence shown here is derived from an EMBL/GenBank/DDBJ whole genome shotgun (WGS) entry which is preliminary data.</text>
</comment>
<dbReference type="Pfam" id="PF22924">
    <property type="entry name" value="ACOX_C_alpha1"/>
    <property type="match status" value="1"/>
</dbReference>
<keyword evidence="6" id="KW-0274">FAD</keyword>
<dbReference type="Pfam" id="PF01756">
    <property type="entry name" value="ACOX"/>
    <property type="match status" value="1"/>
</dbReference>
<keyword evidence="5" id="KW-0285">Flavoprotein</keyword>
<dbReference type="InterPro" id="IPR013786">
    <property type="entry name" value="AcylCoA_DH/ox_N"/>
</dbReference>
<feature type="domain" description="Acyl-CoA oxidase C-alpha1" evidence="14">
    <location>
        <begin position="274"/>
        <end position="433"/>
    </location>
</feature>
<evidence type="ECO:0000256" key="7">
    <source>
        <dbReference type="ARBA" id="ARBA00022832"/>
    </source>
</evidence>
<evidence type="ECO:0000259" key="14">
    <source>
        <dbReference type="Pfam" id="PF22924"/>
    </source>
</evidence>
<protein>
    <recommendedName>
        <fullName evidence="4">acyl-CoA oxidase</fullName>
        <ecNumber evidence="4">1.3.3.6</ecNumber>
    </recommendedName>
</protein>
<keyword evidence="10" id="KW-0576">Peroxisome</keyword>
<reference evidence="15" key="1">
    <citation type="submission" date="2022-10" db="EMBL/GenBank/DDBJ databases">
        <title>The WGS of Solirubrobacter phytolaccae KCTC 29190.</title>
        <authorList>
            <person name="Jiang Z."/>
        </authorList>
    </citation>
    <scope>NUCLEOTIDE SEQUENCE</scope>
    <source>
        <strain evidence="15">KCTC 29190</strain>
    </source>
</reference>
<evidence type="ECO:0000256" key="8">
    <source>
        <dbReference type="ARBA" id="ARBA00023002"/>
    </source>
</evidence>
<keyword evidence="9" id="KW-0443">Lipid metabolism</keyword>
<comment type="cofactor">
    <cofactor evidence="1">
        <name>FAD</name>
        <dbReference type="ChEBI" id="CHEBI:57692"/>
    </cofactor>
</comment>
<evidence type="ECO:0000259" key="12">
    <source>
        <dbReference type="Pfam" id="PF02770"/>
    </source>
</evidence>
<evidence type="ECO:0000256" key="10">
    <source>
        <dbReference type="ARBA" id="ARBA00023140"/>
    </source>
</evidence>
<comment type="similarity">
    <text evidence="3">Belongs to the acyl-CoA oxidase family.</text>
</comment>
<dbReference type="InterPro" id="IPR006091">
    <property type="entry name" value="Acyl-CoA_Oxase/DH_mid-dom"/>
</dbReference>
<keyword evidence="16" id="KW-1185">Reference proteome</keyword>
<evidence type="ECO:0000256" key="5">
    <source>
        <dbReference type="ARBA" id="ARBA00022630"/>
    </source>
</evidence>
<dbReference type="PANTHER" id="PTHR10909">
    <property type="entry name" value="ELECTRON TRANSPORT OXIDOREDUCTASE"/>
    <property type="match status" value="1"/>
</dbReference>
<dbReference type="InterPro" id="IPR012258">
    <property type="entry name" value="Acyl-CoA_oxidase"/>
</dbReference>
<evidence type="ECO:0000313" key="16">
    <source>
        <dbReference type="Proteomes" id="UP001147653"/>
    </source>
</evidence>
<dbReference type="Gene3D" id="1.20.140.10">
    <property type="entry name" value="Butyryl-CoA Dehydrogenase, subunit A, domain 3"/>
    <property type="match status" value="2"/>
</dbReference>
<dbReference type="SUPFAM" id="SSF56645">
    <property type="entry name" value="Acyl-CoA dehydrogenase NM domain-like"/>
    <property type="match status" value="1"/>
</dbReference>
<dbReference type="PIRSF" id="PIRSF000168">
    <property type="entry name" value="Acyl-CoA_oxidase"/>
    <property type="match status" value="1"/>
</dbReference>
<dbReference type="Gene3D" id="1.10.540.10">
    <property type="entry name" value="Acyl-CoA dehydrogenase/oxidase, N-terminal domain"/>
    <property type="match status" value="1"/>
</dbReference>
<dbReference type="InterPro" id="IPR037069">
    <property type="entry name" value="AcylCoA_DH/ox_N_sf"/>
</dbReference>
<dbReference type="EC" id="1.3.3.6" evidence="4"/>
<proteinExistence type="inferred from homology"/>
<dbReference type="GO" id="GO:0033540">
    <property type="term" value="P:fatty acid beta-oxidation using acyl-CoA oxidase"/>
    <property type="evidence" value="ECO:0007669"/>
    <property type="project" value="TreeGrafter"/>
</dbReference>
<gene>
    <name evidence="15" type="ORF">OJ997_19030</name>
</gene>
<dbReference type="Pfam" id="PF02770">
    <property type="entry name" value="Acyl-CoA_dh_M"/>
    <property type="match status" value="1"/>
</dbReference>
<feature type="domain" description="Acyl-CoA oxidase/dehydrogenase middle" evidence="12">
    <location>
        <begin position="129"/>
        <end position="238"/>
    </location>
</feature>
<feature type="domain" description="Acyl-CoA oxidase C-terminal" evidence="11">
    <location>
        <begin position="487"/>
        <end position="617"/>
    </location>
</feature>
<dbReference type="SUPFAM" id="SSF47203">
    <property type="entry name" value="Acyl-CoA dehydrogenase C-terminal domain-like"/>
    <property type="match status" value="2"/>
</dbReference>
<keyword evidence="7" id="KW-0276">Fatty acid metabolism</keyword>
<dbReference type="FunFam" id="1.20.140.10:FF:000010">
    <property type="entry name" value="Acyl-coenzyme A oxidase"/>
    <property type="match status" value="1"/>
</dbReference>
<dbReference type="InterPro" id="IPR036250">
    <property type="entry name" value="AcylCo_DH-like_C"/>
</dbReference>
<dbReference type="Pfam" id="PF02771">
    <property type="entry name" value="Acyl-CoA_dh_N"/>
    <property type="match status" value="1"/>
</dbReference>
<dbReference type="InterPro" id="IPR055060">
    <property type="entry name" value="ACOX_C_alpha1"/>
</dbReference>
<evidence type="ECO:0000256" key="2">
    <source>
        <dbReference type="ARBA" id="ARBA00004275"/>
    </source>
</evidence>
<dbReference type="GO" id="GO:0071949">
    <property type="term" value="F:FAD binding"/>
    <property type="evidence" value="ECO:0007669"/>
    <property type="project" value="InterPro"/>
</dbReference>
<dbReference type="FunFam" id="2.40.110.10:FF:000005">
    <property type="entry name" value="Acyl-coenzyme A oxidase"/>
    <property type="match status" value="1"/>
</dbReference>
<dbReference type="AlphaFoldDB" id="A0A9X3N9F7"/>
<sequence>MSTAETLRALLDGPYTQTRDRVRWWLSQPGNEPVDDLPLEEHRARVLEWSRELASQGDTAIGYPAEYGGKDNPGAVVAAFETLALGDLSLLVKCGVQFGLFGGAILHLGTEKHHARYLQDVGSMELPGCYAMTETGHGSNVQHLRTTATYDPDTQEFVVNTPDDDARKDYIGNAARDGRLAVVFAQLITGGESRGVHALLVPIRHEDGEVCDGVRIEDCGPKLGLNGVDNGRIWFDNVRIPRENLLDKLAQVHEDGTYFSPIESSTRRFFTMLGTLVQGRVSVGGASISASKVALTIAIRRGLERRQFGVPGAEQEALLMDYRTHQRRLLIPLAKTYALSFTQLRLIKDLHAVFTDENTPERERRELETLAAGVKALATWNATDTIQTCREACGGAGYLRSSRFAALKADTDVFTTFEGDNTVLLQLTAKNLLTDYKDSFGDLNPIAMVQFVAGQALSVLSERTALRKVADSVLPGRDDDADLLAHKTQLDLFRWRHEHLLTAAARRLKGGMDAGKDPFSVLVDTQDHVLAVGRSWVDLVILESFVAAAEQNPLLSKLCSLYALSTIEDERGYYQEHGRLSGARSKAVIKAVNTLCGELRPHSRELVDAFGVPETALGDARVVANEQERVPA</sequence>
<evidence type="ECO:0000256" key="4">
    <source>
        <dbReference type="ARBA" id="ARBA00012870"/>
    </source>
</evidence>
<dbReference type="GO" id="GO:0005504">
    <property type="term" value="F:fatty acid binding"/>
    <property type="evidence" value="ECO:0007669"/>
    <property type="project" value="TreeGrafter"/>
</dbReference>
<dbReference type="EMBL" id="JAPDDP010000035">
    <property type="protein sequence ID" value="MDA0182410.1"/>
    <property type="molecule type" value="Genomic_DNA"/>
</dbReference>
<evidence type="ECO:0000256" key="1">
    <source>
        <dbReference type="ARBA" id="ARBA00001974"/>
    </source>
</evidence>
<dbReference type="GO" id="GO:0003997">
    <property type="term" value="F:acyl-CoA oxidase activity"/>
    <property type="evidence" value="ECO:0007669"/>
    <property type="project" value="UniProtKB-EC"/>
</dbReference>
<dbReference type="RefSeq" id="WP_270026775.1">
    <property type="nucleotide sequence ID" value="NZ_JAPDDP010000035.1"/>
</dbReference>
<dbReference type="Gene3D" id="2.40.110.10">
    <property type="entry name" value="Butyryl-CoA Dehydrogenase, subunit A, domain 2"/>
    <property type="match status" value="1"/>
</dbReference>
<organism evidence="15 16">
    <name type="scientific">Solirubrobacter phytolaccae</name>
    <dbReference type="NCBI Taxonomy" id="1404360"/>
    <lineage>
        <taxon>Bacteria</taxon>
        <taxon>Bacillati</taxon>
        <taxon>Actinomycetota</taxon>
        <taxon>Thermoleophilia</taxon>
        <taxon>Solirubrobacterales</taxon>
        <taxon>Solirubrobacteraceae</taxon>
        <taxon>Solirubrobacter</taxon>
    </lineage>
</organism>
<evidence type="ECO:0000259" key="13">
    <source>
        <dbReference type="Pfam" id="PF02771"/>
    </source>
</evidence>
<accession>A0A9X3N9F7</accession>
<comment type="subcellular location">
    <subcellularLocation>
        <location evidence="2">Peroxisome</location>
    </subcellularLocation>
</comment>
<evidence type="ECO:0000256" key="3">
    <source>
        <dbReference type="ARBA" id="ARBA00006288"/>
    </source>
</evidence>
<dbReference type="Proteomes" id="UP001147653">
    <property type="component" value="Unassembled WGS sequence"/>
</dbReference>
<dbReference type="GO" id="GO:0055088">
    <property type="term" value="P:lipid homeostasis"/>
    <property type="evidence" value="ECO:0007669"/>
    <property type="project" value="TreeGrafter"/>
</dbReference>
<evidence type="ECO:0000259" key="11">
    <source>
        <dbReference type="Pfam" id="PF01756"/>
    </source>
</evidence>
<evidence type="ECO:0000256" key="6">
    <source>
        <dbReference type="ARBA" id="ARBA00022827"/>
    </source>
</evidence>
<evidence type="ECO:0000313" key="15">
    <source>
        <dbReference type="EMBL" id="MDA0182410.1"/>
    </source>
</evidence>
<dbReference type="FunFam" id="1.20.140.10:FF:000007">
    <property type="entry name" value="Acyl-coenzyme A oxidase"/>
    <property type="match status" value="1"/>
</dbReference>
<evidence type="ECO:0000256" key="9">
    <source>
        <dbReference type="ARBA" id="ARBA00023098"/>
    </source>
</evidence>
<dbReference type="InterPro" id="IPR009100">
    <property type="entry name" value="AcylCoA_DH/oxidase_NM_dom_sf"/>
</dbReference>
<keyword evidence="8" id="KW-0560">Oxidoreductase</keyword>
<dbReference type="InterPro" id="IPR046373">
    <property type="entry name" value="Acyl-CoA_Oxase/DH_mid-dom_sf"/>
</dbReference>